<evidence type="ECO:0000313" key="3">
    <source>
        <dbReference type="Proteomes" id="UP000240569"/>
    </source>
</evidence>
<comment type="caution">
    <text evidence="2">The sequence shown here is derived from an EMBL/GenBank/DDBJ whole genome shotgun (WGS) entry which is preliminary data.</text>
</comment>
<sequence>MQVTIEMSCECGGLLEVNSWGELVCSSCGEVKELAELKPSVVIKKKDGTIVVNHSSARLTKTKDGSLSLPGTRPKTPRDNLLSYEEKKLQEAEREIERLCGLIRAPRPIVEQTKTCYFALFSKNLLPKKSNTYFLLGVIYNVLRMNECVIPEFADAFGAKEKELKKQLNKAQREAFELMRKAGISIEPGSLEKTVPLNIKAFASALRFPILENVVVAKANELFRLTKVTGKPSLIAAALMCAVLETLGFEPFKLFEEQVEKVSGEKKIFGVSEQAVKAKKKEIYCEAGFAPISATPSFNGFRRCLRCDGLFQGSACDCGMVYLS</sequence>
<proteinExistence type="predicted"/>
<evidence type="ECO:0008006" key="4">
    <source>
        <dbReference type="Google" id="ProtNLM"/>
    </source>
</evidence>
<dbReference type="Proteomes" id="UP000240569">
    <property type="component" value="Unassembled WGS sequence"/>
</dbReference>
<dbReference type="AlphaFoldDB" id="A0A2R6A905"/>
<reference evidence="2 3" key="1">
    <citation type="submission" date="2017-04" db="EMBL/GenBank/DDBJ databases">
        <title>Novel microbial lineages endemic to geothermal iron-oxide mats fill important gaps in the evolutionary history of Archaea.</title>
        <authorList>
            <person name="Jay Z.J."/>
            <person name="Beam J.P."/>
            <person name="Dlakic M."/>
            <person name="Rusch D.B."/>
            <person name="Kozubal M.A."/>
            <person name="Inskeep W.P."/>
        </authorList>
    </citation>
    <scope>NUCLEOTIDE SEQUENCE [LARGE SCALE GENOMIC DNA]</scope>
    <source>
        <strain evidence="2">BE_D</strain>
    </source>
</reference>
<evidence type="ECO:0000256" key="1">
    <source>
        <dbReference type="SAM" id="Coils"/>
    </source>
</evidence>
<organism evidence="2 3">
    <name type="scientific">Candidatus Marsarchaeota G1 archaeon BE_D</name>
    <dbReference type="NCBI Taxonomy" id="1978156"/>
    <lineage>
        <taxon>Archaea</taxon>
        <taxon>Candidatus Marsarchaeota</taxon>
        <taxon>Candidatus Marsarchaeota group 1</taxon>
    </lineage>
</organism>
<keyword evidence="1" id="KW-0175">Coiled coil</keyword>
<name>A0A2R6A905_9ARCH</name>
<evidence type="ECO:0000313" key="2">
    <source>
        <dbReference type="EMBL" id="PSN82808.1"/>
    </source>
</evidence>
<dbReference type="Gene3D" id="1.10.472.170">
    <property type="match status" value="1"/>
</dbReference>
<protein>
    <recommendedName>
        <fullName evidence="4">TFIIB-type domain-containing protein</fullName>
    </recommendedName>
</protein>
<feature type="coiled-coil region" evidence="1">
    <location>
        <begin position="154"/>
        <end position="181"/>
    </location>
</feature>
<dbReference type="EMBL" id="NEXD01000130">
    <property type="protein sequence ID" value="PSN82808.1"/>
    <property type="molecule type" value="Genomic_DNA"/>
</dbReference>
<accession>A0A2R6A905</accession>
<gene>
    <name evidence="2" type="ORF">B9Q02_11220</name>
</gene>